<name>A0ACC0DGX2_9PEZI</name>
<evidence type="ECO:0000313" key="2">
    <source>
        <dbReference type="Proteomes" id="UP001497680"/>
    </source>
</evidence>
<keyword evidence="2" id="KW-1185">Reference proteome</keyword>
<sequence length="212" mass="24264">METPLQRPLTEVKLLIDHDHHIWSEEAIFNVVYHNNIFENDTASCLSGEPLFRVQGRWSWSRRRQVLDGVKDHWLFDFRQHTLGIKKGWVVEGPDGKQLCSLRHDIHGRPNSSGAHSCVEADVWTQDGDYAQFQMCSFGSELQVTNKSVAEHDRVFATIHKVDVIDTPGTRGDPERSIWQARVAAGVDLSLIMVLVLCRAEIGDDWQYSRFP</sequence>
<proteinExistence type="predicted"/>
<protein>
    <submittedName>
        <fullName evidence="1">Uncharacterized protein</fullName>
    </submittedName>
</protein>
<dbReference type="EMBL" id="MU394285">
    <property type="protein sequence ID" value="KAI6091773.1"/>
    <property type="molecule type" value="Genomic_DNA"/>
</dbReference>
<organism evidence="1 2">
    <name type="scientific">Hypoxylon rubiginosum</name>
    <dbReference type="NCBI Taxonomy" id="110542"/>
    <lineage>
        <taxon>Eukaryota</taxon>
        <taxon>Fungi</taxon>
        <taxon>Dikarya</taxon>
        <taxon>Ascomycota</taxon>
        <taxon>Pezizomycotina</taxon>
        <taxon>Sordariomycetes</taxon>
        <taxon>Xylariomycetidae</taxon>
        <taxon>Xylariales</taxon>
        <taxon>Hypoxylaceae</taxon>
        <taxon>Hypoxylon</taxon>
    </lineage>
</organism>
<gene>
    <name evidence="1" type="ORF">F4821DRAFT_280142</name>
</gene>
<reference evidence="1 2" key="1">
    <citation type="journal article" date="2022" name="New Phytol.">
        <title>Ecological generalism drives hyperdiversity of secondary metabolite gene clusters in xylarialean endophytes.</title>
        <authorList>
            <person name="Franco M.E.E."/>
            <person name="Wisecaver J.H."/>
            <person name="Arnold A.E."/>
            <person name="Ju Y.M."/>
            <person name="Slot J.C."/>
            <person name="Ahrendt S."/>
            <person name="Moore L.P."/>
            <person name="Eastman K.E."/>
            <person name="Scott K."/>
            <person name="Konkel Z."/>
            <person name="Mondo S.J."/>
            <person name="Kuo A."/>
            <person name="Hayes R.D."/>
            <person name="Haridas S."/>
            <person name="Andreopoulos B."/>
            <person name="Riley R."/>
            <person name="LaButti K."/>
            <person name="Pangilinan J."/>
            <person name="Lipzen A."/>
            <person name="Amirebrahimi M."/>
            <person name="Yan J."/>
            <person name="Adam C."/>
            <person name="Keymanesh K."/>
            <person name="Ng V."/>
            <person name="Louie K."/>
            <person name="Northen T."/>
            <person name="Drula E."/>
            <person name="Henrissat B."/>
            <person name="Hsieh H.M."/>
            <person name="Youens-Clark K."/>
            <person name="Lutzoni F."/>
            <person name="Miadlikowska J."/>
            <person name="Eastwood D.C."/>
            <person name="Hamelin R.C."/>
            <person name="Grigoriev I.V."/>
            <person name="U'Ren J.M."/>
        </authorList>
    </citation>
    <scope>NUCLEOTIDE SEQUENCE [LARGE SCALE GENOMIC DNA]</scope>
    <source>
        <strain evidence="1 2">ER1909</strain>
    </source>
</reference>
<evidence type="ECO:0000313" key="1">
    <source>
        <dbReference type="EMBL" id="KAI6091773.1"/>
    </source>
</evidence>
<accession>A0ACC0DGX2</accession>
<dbReference type="Proteomes" id="UP001497680">
    <property type="component" value="Unassembled WGS sequence"/>
</dbReference>
<comment type="caution">
    <text evidence="1">The sequence shown here is derived from an EMBL/GenBank/DDBJ whole genome shotgun (WGS) entry which is preliminary data.</text>
</comment>